<dbReference type="Proteomes" id="UP000022910">
    <property type="component" value="Unassembled WGS sequence"/>
</dbReference>
<name>A0A015IJZ6_RHIIW</name>
<evidence type="ECO:0000256" key="1">
    <source>
        <dbReference type="SAM" id="MobiDB-lite"/>
    </source>
</evidence>
<evidence type="ECO:0000313" key="3">
    <source>
        <dbReference type="Proteomes" id="UP000022910"/>
    </source>
</evidence>
<organism evidence="2 3">
    <name type="scientific">Rhizophagus irregularis (strain DAOM 197198w)</name>
    <name type="common">Glomus intraradices</name>
    <dbReference type="NCBI Taxonomy" id="1432141"/>
    <lineage>
        <taxon>Eukaryota</taxon>
        <taxon>Fungi</taxon>
        <taxon>Fungi incertae sedis</taxon>
        <taxon>Mucoromycota</taxon>
        <taxon>Glomeromycotina</taxon>
        <taxon>Glomeromycetes</taxon>
        <taxon>Glomerales</taxon>
        <taxon>Glomeraceae</taxon>
        <taxon>Rhizophagus</taxon>
    </lineage>
</organism>
<evidence type="ECO:0000313" key="2">
    <source>
        <dbReference type="EMBL" id="EXX54435.1"/>
    </source>
</evidence>
<feature type="region of interest" description="Disordered" evidence="1">
    <location>
        <begin position="390"/>
        <end position="409"/>
    </location>
</feature>
<dbReference type="AlphaFoldDB" id="A0A015IJZ6"/>
<accession>A0A015IJZ6</accession>
<gene>
    <name evidence="2" type="ORF">RirG_234510</name>
</gene>
<protein>
    <submittedName>
        <fullName evidence="2">Uncharacterized protein</fullName>
    </submittedName>
</protein>
<dbReference type="InterPro" id="IPR027796">
    <property type="entry name" value="OTT_1508_deam-like"/>
</dbReference>
<keyword evidence="3" id="KW-1185">Reference proteome</keyword>
<feature type="compositionally biased region" description="Basic and acidic residues" evidence="1">
    <location>
        <begin position="400"/>
        <end position="409"/>
    </location>
</feature>
<dbReference type="EMBL" id="JEMT01028480">
    <property type="protein sequence ID" value="EXX54435.1"/>
    <property type="molecule type" value="Genomic_DNA"/>
</dbReference>
<dbReference type="Pfam" id="PF14441">
    <property type="entry name" value="OTT_1508_deam"/>
    <property type="match status" value="1"/>
</dbReference>
<comment type="caution">
    <text evidence="2">The sequence shown here is derived from an EMBL/GenBank/DDBJ whole genome shotgun (WGS) entry which is preliminary data.</text>
</comment>
<dbReference type="HOGENOM" id="CLU_051724_0_0_1"/>
<sequence>MNEIEKQEKEFYSKLQVAGSIKFVVGEESDEFIGLTKPKLTKNEKFSRDLATILARKKEAVAVNLTTYPDYCIIYISKNSNWLQVDFKYINKIQECLIKISKYEPMKWEEAIKKSDTKTLSASVIAYCSEKFESRLDKLKRDIRDGKNDQYIKSFIEYASNSVDINHDKANKLIISRVCCCYYKKVSKDVTIPKKFLKHLKKVGSYMRSLIDITSCACNKKYKVLFSNMKLHILKPIVTHQPIFSWKNIIQRFIPDPMEYENFKNACLGNKIKASRLEKIYDDVKNLELESIKQGIYLHAEMNILNEIMNQKKKARVYIAVSKKCCYLCELYIKFAQKQGYNIVISGTHKKIYNLWKLPTDVAFKSNFLSYVLKELDKIIQEEIDSSSSLLAESGSDESSADKIKVDDEEHNANLDAELKGVYI</sequence>
<dbReference type="OrthoDB" id="2324273at2759"/>
<reference evidence="2 3" key="1">
    <citation type="submission" date="2014-02" db="EMBL/GenBank/DDBJ databases">
        <title>Single nucleus genome sequencing reveals high similarity among nuclei of an endomycorrhizal fungus.</title>
        <authorList>
            <person name="Lin K."/>
            <person name="Geurts R."/>
            <person name="Zhang Z."/>
            <person name="Limpens E."/>
            <person name="Saunders D.G."/>
            <person name="Mu D."/>
            <person name="Pang E."/>
            <person name="Cao H."/>
            <person name="Cha H."/>
            <person name="Lin T."/>
            <person name="Zhou Q."/>
            <person name="Shang Y."/>
            <person name="Li Y."/>
            <person name="Ivanov S."/>
            <person name="Sharma T."/>
            <person name="Velzen R.V."/>
            <person name="Ruijter N.D."/>
            <person name="Aanen D.K."/>
            <person name="Win J."/>
            <person name="Kamoun S."/>
            <person name="Bisseling T."/>
            <person name="Huang S."/>
        </authorList>
    </citation>
    <scope>NUCLEOTIDE SEQUENCE [LARGE SCALE GENOMIC DNA]</scope>
    <source>
        <strain evidence="3">DAOM197198w</strain>
    </source>
</reference>
<proteinExistence type="predicted"/>